<dbReference type="GeneID" id="20085187"/>
<dbReference type="PANTHER" id="PTHR23084:SF263">
    <property type="entry name" value="MORN REPEAT-CONTAINING PROTEIN 1"/>
    <property type="match status" value="1"/>
</dbReference>
<dbReference type="PANTHER" id="PTHR23084">
    <property type="entry name" value="PHOSPHATIDYLINOSITOL-4-PHOSPHATE 5-KINASE RELATED"/>
    <property type="match status" value="1"/>
</dbReference>
<reference evidence="2" key="1">
    <citation type="submission" date="2013-12" db="EMBL/GenBank/DDBJ databases">
        <title>The Genome Sequence of Aphanomyces invadans NJM9701.</title>
        <authorList>
            <consortium name="The Broad Institute Genomics Platform"/>
            <person name="Russ C."/>
            <person name="Tyler B."/>
            <person name="van West P."/>
            <person name="Dieguez-Uribeondo J."/>
            <person name="Young S.K."/>
            <person name="Zeng Q."/>
            <person name="Gargeya S."/>
            <person name="Fitzgerald M."/>
            <person name="Abouelleil A."/>
            <person name="Alvarado L."/>
            <person name="Chapman S.B."/>
            <person name="Gainer-Dewar J."/>
            <person name="Goldberg J."/>
            <person name="Griggs A."/>
            <person name="Gujja S."/>
            <person name="Hansen M."/>
            <person name="Howarth C."/>
            <person name="Imamovic A."/>
            <person name="Ireland A."/>
            <person name="Larimer J."/>
            <person name="McCowan C."/>
            <person name="Murphy C."/>
            <person name="Pearson M."/>
            <person name="Poon T.W."/>
            <person name="Priest M."/>
            <person name="Roberts A."/>
            <person name="Saif S."/>
            <person name="Shea T."/>
            <person name="Sykes S."/>
            <person name="Wortman J."/>
            <person name="Nusbaum C."/>
            <person name="Birren B."/>
        </authorList>
    </citation>
    <scope>NUCLEOTIDE SEQUENCE [LARGE SCALE GENOMIC DNA]</scope>
    <source>
        <strain evidence="2">NJM9701</strain>
    </source>
</reference>
<dbReference type="OrthoDB" id="270720at2759"/>
<keyword evidence="1" id="KW-0677">Repeat</keyword>
<sequence length="215" mass="23874">MTDLGCNQSQFRLNRQFRNAHNMVAAPTRPADVVYDGKEEHGLRSGHGTLTFANGDSYVGEFSKGFRHGRGVYTYLHGTIVYDGEWRRSLRHGHGKEVCREKDQRIVWSYEGEYVNDTKHGQGTERKTAQGTYVGSFANGLKDGAGVMTWQNGNSYDGQWRQGRMCGLDTSGTRTEAFTTACGSTGYATAADAPRRKQRYTMECGRKASSMAKAS</sequence>
<protein>
    <recommendedName>
        <fullName evidence="3">MORN repeat-containing protein 5</fullName>
    </recommendedName>
</protein>
<organism evidence="2">
    <name type="scientific">Aphanomyces invadans</name>
    <dbReference type="NCBI Taxonomy" id="157072"/>
    <lineage>
        <taxon>Eukaryota</taxon>
        <taxon>Sar</taxon>
        <taxon>Stramenopiles</taxon>
        <taxon>Oomycota</taxon>
        <taxon>Saprolegniomycetes</taxon>
        <taxon>Saprolegniales</taxon>
        <taxon>Verrucalvaceae</taxon>
        <taxon>Aphanomyces</taxon>
    </lineage>
</organism>
<dbReference type="SUPFAM" id="SSF82185">
    <property type="entry name" value="Histone H3 K4-specific methyltransferase SET7/9 N-terminal domain"/>
    <property type="match status" value="2"/>
</dbReference>
<dbReference type="RefSeq" id="XP_008872002.1">
    <property type="nucleotide sequence ID" value="XM_008873780.1"/>
</dbReference>
<dbReference type="AlphaFoldDB" id="A0A024U0P9"/>
<dbReference type="EMBL" id="KI913967">
    <property type="protein sequence ID" value="ETV99446.1"/>
    <property type="molecule type" value="Genomic_DNA"/>
</dbReference>
<dbReference type="STRING" id="157072.A0A024U0P9"/>
<evidence type="ECO:0000313" key="2">
    <source>
        <dbReference type="EMBL" id="ETV99446.1"/>
    </source>
</evidence>
<dbReference type="SMART" id="SM00698">
    <property type="entry name" value="MORN"/>
    <property type="match status" value="6"/>
</dbReference>
<dbReference type="Gene3D" id="2.20.110.10">
    <property type="entry name" value="Histone H3 K4-specific methyltransferase SET7/9 N-terminal domain"/>
    <property type="match status" value="2"/>
</dbReference>
<proteinExistence type="predicted"/>
<accession>A0A024U0P9</accession>
<dbReference type="eggNOG" id="KOG0229">
    <property type="taxonomic scope" value="Eukaryota"/>
</dbReference>
<name>A0A024U0P9_9STRA</name>
<dbReference type="InterPro" id="IPR003409">
    <property type="entry name" value="MORN"/>
</dbReference>
<dbReference type="VEuPathDB" id="FungiDB:H310_08137"/>
<dbReference type="Pfam" id="PF02493">
    <property type="entry name" value="MORN"/>
    <property type="match status" value="6"/>
</dbReference>
<evidence type="ECO:0008006" key="3">
    <source>
        <dbReference type="Google" id="ProtNLM"/>
    </source>
</evidence>
<gene>
    <name evidence="2" type="ORF">H310_08137</name>
</gene>
<evidence type="ECO:0000256" key="1">
    <source>
        <dbReference type="ARBA" id="ARBA00022737"/>
    </source>
</evidence>